<organism evidence="5 6">
    <name type="scientific">Paraglaciecola chathamensis S18K6</name>
    <dbReference type="NCBI Taxonomy" id="1127672"/>
    <lineage>
        <taxon>Bacteria</taxon>
        <taxon>Pseudomonadati</taxon>
        <taxon>Pseudomonadota</taxon>
        <taxon>Gammaproteobacteria</taxon>
        <taxon>Alteromonadales</taxon>
        <taxon>Alteromonadaceae</taxon>
        <taxon>Paraglaciecola</taxon>
    </lineage>
</organism>
<accession>A0AAV3UW98</accession>
<dbReference type="PANTHER" id="PTHR35936">
    <property type="entry name" value="MEMBRANE-BOUND LYTIC MUREIN TRANSGLYCOSYLASE F"/>
    <property type="match status" value="1"/>
</dbReference>
<evidence type="ECO:0000256" key="3">
    <source>
        <dbReference type="SAM" id="SignalP"/>
    </source>
</evidence>
<evidence type="ECO:0000313" key="6">
    <source>
        <dbReference type="Proteomes" id="UP000006320"/>
    </source>
</evidence>
<evidence type="ECO:0000259" key="4">
    <source>
        <dbReference type="Pfam" id="PF00497"/>
    </source>
</evidence>
<feature type="signal peptide" evidence="3">
    <location>
        <begin position="1"/>
        <end position="24"/>
    </location>
</feature>
<evidence type="ECO:0000313" key="5">
    <source>
        <dbReference type="EMBL" id="GAC09422.1"/>
    </source>
</evidence>
<dbReference type="InterPro" id="IPR001638">
    <property type="entry name" value="Solute-binding_3/MltF_N"/>
</dbReference>
<gene>
    <name evidence="5" type="ORF">GCHA_1463</name>
</gene>
<reference evidence="5 6" key="1">
    <citation type="journal article" date="2017" name="Antonie Van Leeuwenhoek">
        <title>Rhizobium rhizosphaerae sp. nov., a novel species isolated from rice rhizosphere.</title>
        <authorList>
            <person name="Zhao J.J."/>
            <person name="Zhang J."/>
            <person name="Zhang R.J."/>
            <person name="Zhang C.W."/>
            <person name="Yin H.Q."/>
            <person name="Zhang X.X."/>
        </authorList>
    </citation>
    <scope>NUCLEOTIDE SEQUENCE [LARGE SCALE GENOMIC DNA]</scope>
    <source>
        <strain evidence="5 6">S18K6</strain>
    </source>
</reference>
<keyword evidence="2 3" id="KW-0732">Signal</keyword>
<comment type="similarity">
    <text evidence="1">Belongs to the bacterial solute-binding protein 3 family.</text>
</comment>
<dbReference type="PANTHER" id="PTHR35936:SF35">
    <property type="entry name" value="L-CYSTINE-BINDING PROTEIN TCYJ"/>
    <property type="match status" value="1"/>
</dbReference>
<dbReference type="Pfam" id="PF00497">
    <property type="entry name" value="SBP_bac_3"/>
    <property type="match status" value="1"/>
</dbReference>
<dbReference type="AlphaFoldDB" id="A0AAV3UW98"/>
<sequence length="263" mass="30023">MGRLLKYRVLLWLLTSLGATQAFSAEDRPILTACGHHDYAPWNWLQGDRIVGVCAEAAQQLFGTLGFDVDLTYVGPWKRCQQMVSSGEVDLNICSFKNPERETYSHFSHTPMASNENALFVNKAGGLEYEKPASLDGKLIGLVRGVSLGGFFDHYLLENSHVIRGENYYRLFSMLFLERIDGVIIGRQSGQHLLNLYDLDEHIVDRLIPLVEGDLYFSISKKSPHYQTLSSVEDLLKTPDYQLWLQRALKRYSKMHKAYIEEN</sequence>
<comment type="caution">
    <text evidence="5">The sequence shown here is derived from an EMBL/GenBank/DDBJ whole genome shotgun (WGS) entry which is preliminary data.</text>
</comment>
<proteinExistence type="inferred from homology"/>
<protein>
    <submittedName>
        <fullName evidence="5">Extracellular solute-binding protein</fullName>
    </submittedName>
</protein>
<evidence type="ECO:0000256" key="1">
    <source>
        <dbReference type="ARBA" id="ARBA00010333"/>
    </source>
</evidence>
<dbReference type="Gene3D" id="3.40.190.10">
    <property type="entry name" value="Periplasmic binding protein-like II"/>
    <property type="match status" value="2"/>
</dbReference>
<evidence type="ECO:0000256" key="2">
    <source>
        <dbReference type="ARBA" id="ARBA00022729"/>
    </source>
</evidence>
<name>A0AAV3UW98_9ALTE</name>
<dbReference type="SUPFAM" id="SSF53850">
    <property type="entry name" value="Periplasmic binding protein-like II"/>
    <property type="match status" value="1"/>
</dbReference>
<feature type="domain" description="Solute-binding protein family 3/N-terminal" evidence="4">
    <location>
        <begin position="32"/>
        <end position="169"/>
    </location>
</feature>
<feature type="chain" id="PRO_5043853534" evidence="3">
    <location>
        <begin position="25"/>
        <end position="263"/>
    </location>
</feature>
<dbReference type="EMBL" id="BAEM01000022">
    <property type="protein sequence ID" value="GAC09422.1"/>
    <property type="molecule type" value="Genomic_DNA"/>
</dbReference>
<dbReference type="Proteomes" id="UP000006320">
    <property type="component" value="Unassembled WGS sequence"/>
</dbReference>